<proteinExistence type="predicted"/>
<gene>
    <name evidence="2" type="ORF">JG687_00015183</name>
</gene>
<sequence length="117" mass="12684">MASSLLRRPCVMSLGTHVCRPAAATADQQVQRHSPRERYLTPQHHHSSSRAADPATGQSLTSAVDLSSLRYSGGKRSAPDDIVVHRGGASATDVFEHKRQRREESRAGALTLRVTAT</sequence>
<evidence type="ECO:0000313" key="2">
    <source>
        <dbReference type="EMBL" id="KAG6948919.1"/>
    </source>
</evidence>
<feature type="region of interest" description="Disordered" evidence="1">
    <location>
        <begin position="93"/>
        <end position="117"/>
    </location>
</feature>
<feature type="compositionally biased region" description="Basic and acidic residues" evidence="1">
    <location>
        <begin position="94"/>
        <end position="106"/>
    </location>
</feature>
<name>A0A8T1TXH4_9STRA</name>
<dbReference type="EMBL" id="JAENGZ010001317">
    <property type="protein sequence ID" value="KAG6948919.1"/>
    <property type="molecule type" value="Genomic_DNA"/>
</dbReference>
<reference evidence="2" key="1">
    <citation type="submission" date="2021-01" db="EMBL/GenBank/DDBJ databases">
        <title>Phytophthora aleatoria, a newly-described species from Pinus radiata is distinct from Phytophthora cactorum isolates based on comparative genomics.</title>
        <authorList>
            <person name="Mcdougal R."/>
            <person name="Panda P."/>
            <person name="Williams N."/>
            <person name="Studholme D.J."/>
        </authorList>
    </citation>
    <scope>NUCLEOTIDE SEQUENCE</scope>
    <source>
        <strain evidence="2">NZFS 3830</strain>
    </source>
</reference>
<protein>
    <submittedName>
        <fullName evidence="2">Uncharacterized protein</fullName>
    </submittedName>
</protein>
<dbReference type="OrthoDB" id="10539378at2759"/>
<organism evidence="2 3">
    <name type="scientific">Phytophthora cactorum</name>
    <dbReference type="NCBI Taxonomy" id="29920"/>
    <lineage>
        <taxon>Eukaryota</taxon>
        <taxon>Sar</taxon>
        <taxon>Stramenopiles</taxon>
        <taxon>Oomycota</taxon>
        <taxon>Peronosporomycetes</taxon>
        <taxon>Peronosporales</taxon>
        <taxon>Peronosporaceae</taxon>
        <taxon>Phytophthora</taxon>
    </lineage>
</organism>
<evidence type="ECO:0000313" key="3">
    <source>
        <dbReference type="Proteomes" id="UP000688947"/>
    </source>
</evidence>
<feature type="region of interest" description="Disordered" evidence="1">
    <location>
        <begin position="24"/>
        <end position="61"/>
    </location>
</feature>
<evidence type="ECO:0000256" key="1">
    <source>
        <dbReference type="SAM" id="MobiDB-lite"/>
    </source>
</evidence>
<dbReference type="Proteomes" id="UP000688947">
    <property type="component" value="Unassembled WGS sequence"/>
</dbReference>
<accession>A0A8T1TXH4</accession>
<comment type="caution">
    <text evidence="2">The sequence shown here is derived from an EMBL/GenBank/DDBJ whole genome shotgun (WGS) entry which is preliminary data.</text>
</comment>
<dbReference type="AlphaFoldDB" id="A0A8T1TXH4"/>